<dbReference type="EMBL" id="AMRI01000023">
    <property type="protein sequence ID" value="EKE69597.1"/>
    <property type="molecule type" value="Genomic_DNA"/>
</dbReference>
<reference evidence="9 10" key="1">
    <citation type="journal article" date="2012" name="J. Bacteriol.">
        <title>Genome Sequence of Gallaecimonas xiamenensis Type Strain 3-C-1.</title>
        <authorList>
            <person name="Lai Q."/>
            <person name="Wang L."/>
            <person name="Wang W."/>
            <person name="Shao Z."/>
        </authorList>
    </citation>
    <scope>NUCLEOTIDE SEQUENCE [LARGE SCALE GENOMIC DNA]</scope>
    <source>
        <strain evidence="9 10">3-C-1</strain>
    </source>
</reference>
<evidence type="ECO:0000256" key="3">
    <source>
        <dbReference type="ARBA" id="ARBA00012239"/>
    </source>
</evidence>
<comment type="catalytic activity">
    <reaction evidence="6">
        <text>(sulfur carrier)-H + L-cysteine = (sulfur carrier)-SH + L-alanine</text>
        <dbReference type="Rhea" id="RHEA:43892"/>
        <dbReference type="Rhea" id="RHEA-COMP:14737"/>
        <dbReference type="Rhea" id="RHEA-COMP:14739"/>
        <dbReference type="ChEBI" id="CHEBI:29917"/>
        <dbReference type="ChEBI" id="CHEBI:35235"/>
        <dbReference type="ChEBI" id="CHEBI:57972"/>
        <dbReference type="ChEBI" id="CHEBI:64428"/>
        <dbReference type="EC" id="2.8.1.7"/>
    </reaction>
</comment>
<dbReference type="InterPro" id="IPR010970">
    <property type="entry name" value="Cys_dSase_SufS"/>
</dbReference>
<dbReference type="eggNOG" id="COG0520">
    <property type="taxonomic scope" value="Bacteria"/>
</dbReference>
<dbReference type="InterPro" id="IPR015422">
    <property type="entry name" value="PyrdxlP-dep_Trfase_small"/>
</dbReference>
<evidence type="ECO:0000256" key="2">
    <source>
        <dbReference type="ARBA" id="ARBA00010447"/>
    </source>
</evidence>
<dbReference type="Gene3D" id="3.90.1150.10">
    <property type="entry name" value="Aspartate Aminotransferase, domain 1"/>
    <property type="match status" value="1"/>
</dbReference>
<name>K2J403_9GAMM</name>
<feature type="domain" description="Aminotransferase class V" evidence="8">
    <location>
        <begin position="22"/>
        <end position="383"/>
    </location>
</feature>
<evidence type="ECO:0000256" key="7">
    <source>
        <dbReference type="RuleBase" id="RU004504"/>
    </source>
</evidence>
<sequence length="399" mass="41849">MFEPNAFRDLFPALAQPGAPLYLDNGASTQTASPVLDAMDQYYRQYRANVHRGSHPWATRATDALEASRDAVAALIGAPRREAVIFTSGTTAAINLVAWGLIDHFGPGDLILVSAMEHHANLVPWQLLARRTGARIEPIPLDGKGALDMAAYDRLLAQKPKLVACCHVSNTLGLINPVVQICAKARAAGALSLIDGAQAVAHLKVDIRALGCDFYAFSGHKMFGPTGVGVLTGRLESLGELLPFMGGGEMIDRVSFDTVTFNALPHRLEAGTGPISEIIGLGAAAELLTGLDASAHEAALTQRLLAGLAKLPVQVLGNGPRVSLVSITVPGVHHSDLAHYLAGNNIAVRAGHHCTQPLHGLLGIAGSLRIALAPYNTAAEVDACLAALGDGIDLFLELP</sequence>
<dbReference type="InterPro" id="IPR015421">
    <property type="entry name" value="PyrdxlP-dep_Trfase_major"/>
</dbReference>
<dbReference type="InterPro" id="IPR020578">
    <property type="entry name" value="Aminotrans_V_PyrdxlP_BS"/>
</dbReference>
<dbReference type="PATRIC" id="fig|745411.4.peg.2938"/>
<evidence type="ECO:0000313" key="10">
    <source>
        <dbReference type="Proteomes" id="UP000006755"/>
    </source>
</evidence>
<evidence type="ECO:0000256" key="4">
    <source>
        <dbReference type="ARBA" id="ARBA00022679"/>
    </source>
</evidence>
<dbReference type="Pfam" id="PF00266">
    <property type="entry name" value="Aminotran_5"/>
    <property type="match status" value="1"/>
</dbReference>
<evidence type="ECO:0000313" key="9">
    <source>
        <dbReference type="EMBL" id="EKE69597.1"/>
    </source>
</evidence>
<evidence type="ECO:0000259" key="8">
    <source>
        <dbReference type="Pfam" id="PF00266"/>
    </source>
</evidence>
<proteinExistence type="inferred from homology"/>
<accession>K2J403</accession>
<dbReference type="PROSITE" id="PS00595">
    <property type="entry name" value="AA_TRANSFER_CLASS_5"/>
    <property type="match status" value="1"/>
</dbReference>
<dbReference type="GO" id="GO:0031071">
    <property type="term" value="F:cysteine desulfurase activity"/>
    <property type="evidence" value="ECO:0007669"/>
    <property type="project" value="UniProtKB-EC"/>
</dbReference>
<dbReference type="RefSeq" id="WP_008485840.1">
    <property type="nucleotide sequence ID" value="NZ_AMRI01000023.1"/>
</dbReference>
<dbReference type="EC" id="2.8.1.7" evidence="3"/>
<comment type="similarity">
    <text evidence="2">Belongs to the class-V pyridoxal-phosphate-dependent aminotransferase family. Csd subfamily.</text>
</comment>
<keyword evidence="10" id="KW-1185">Reference proteome</keyword>
<evidence type="ECO:0000256" key="1">
    <source>
        <dbReference type="ARBA" id="ARBA00001933"/>
    </source>
</evidence>
<keyword evidence="4" id="KW-0808">Transferase</keyword>
<comment type="cofactor">
    <cofactor evidence="1 7">
        <name>pyridoxal 5'-phosphate</name>
        <dbReference type="ChEBI" id="CHEBI:597326"/>
    </cofactor>
</comment>
<dbReference type="CDD" id="cd06453">
    <property type="entry name" value="SufS_like"/>
    <property type="match status" value="1"/>
</dbReference>
<comment type="caution">
    <text evidence="9">The sequence shown here is derived from an EMBL/GenBank/DDBJ whole genome shotgun (WGS) entry which is preliminary data.</text>
</comment>
<dbReference type="PANTHER" id="PTHR43586:SF8">
    <property type="entry name" value="CYSTEINE DESULFURASE 1, CHLOROPLASTIC"/>
    <property type="match status" value="1"/>
</dbReference>
<dbReference type="GO" id="GO:0030170">
    <property type="term" value="F:pyridoxal phosphate binding"/>
    <property type="evidence" value="ECO:0007669"/>
    <property type="project" value="InterPro"/>
</dbReference>
<dbReference type="Gene3D" id="3.40.640.10">
    <property type="entry name" value="Type I PLP-dependent aspartate aminotransferase-like (Major domain)"/>
    <property type="match status" value="1"/>
</dbReference>
<evidence type="ECO:0000256" key="5">
    <source>
        <dbReference type="ARBA" id="ARBA00022898"/>
    </source>
</evidence>
<dbReference type="InterPro" id="IPR015424">
    <property type="entry name" value="PyrdxlP-dep_Trfase"/>
</dbReference>
<gene>
    <name evidence="9" type="ORF">B3C1_14927</name>
</gene>
<dbReference type="PANTHER" id="PTHR43586">
    <property type="entry name" value="CYSTEINE DESULFURASE"/>
    <property type="match status" value="1"/>
</dbReference>
<dbReference type="SUPFAM" id="SSF53383">
    <property type="entry name" value="PLP-dependent transferases"/>
    <property type="match status" value="1"/>
</dbReference>
<dbReference type="STRING" id="745411.B3C1_14927"/>
<protein>
    <recommendedName>
        <fullName evidence="3">cysteine desulfurase</fullName>
        <ecNumber evidence="3">2.8.1.7</ecNumber>
    </recommendedName>
</protein>
<evidence type="ECO:0000256" key="6">
    <source>
        <dbReference type="ARBA" id="ARBA00050776"/>
    </source>
</evidence>
<dbReference type="OrthoDB" id="9808002at2"/>
<dbReference type="AlphaFoldDB" id="K2J403"/>
<dbReference type="InterPro" id="IPR000192">
    <property type="entry name" value="Aminotrans_V_dom"/>
</dbReference>
<organism evidence="9 10">
    <name type="scientific">Gallaecimonas xiamenensis 3-C-1</name>
    <dbReference type="NCBI Taxonomy" id="745411"/>
    <lineage>
        <taxon>Bacteria</taxon>
        <taxon>Pseudomonadati</taxon>
        <taxon>Pseudomonadota</taxon>
        <taxon>Gammaproteobacteria</taxon>
        <taxon>Enterobacterales</taxon>
        <taxon>Gallaecimonadaceae</taxon>
        <taxon>Gallaecimonas</taxon>
    </lineage>
</organism>
<dbReference type="Proteomes" id="UP000006755">
    <property type="component" value="Unassembled WGS sequence"/>
</dbReference>
<dbReference type="GO" id="GO:0006534">
    <property type="term" value="P:cysteine metabolic process"/>
    <property type="evidence" value="ECO:0007669"/>
    <property type="project" value="InterPro"/>
</dbReference>
<keyword evidence="5" id="KW-0663">Pyridoxal phosphate</keyword>